<dbReference type="InterPro" id="IPR036135">
    <property type="entry name" value="MoeA_linker/N_sf"/>
</dbReference>
<dbReference type="GO" id="GO:0006777">
    <property type="term" value="P:Mo-molybdopterin cofactor biosynthetic process"/>
    <property type="evidence" value="ECO:0007669"/>
    <property type="project" value="UniProtKB-UniRule"/>
</dbReference>
<sequence length="706" mass="74426">MKADAVLMVDWSARSAPSPARPVADAIWIGEADGQAVTDSYHRTRHAAMAALEARVSLALGRGERLLIGFDFPFAYPAGFARTLTGTDDPLALWDWLAERIEDGPDNGNNRFEVAAAINRTLTGIGPFWGRPAHLDLADLPTHGSTRTCTLFAERREVEQRLKSTQPCWKLYTTGSVGSQALLGLPRLAALRRRFSGQIAVSPFEPADAPIVLAEIFPTLLDKVVRARTGSDDIRDRVQVRTLAEAFRALPPRRLGEMLGEGDPVEGWILGIGHTDELDAALAESAPGPLAPPPLSDDCFALPRGTDWTPVDTALAELRARIRPVTGTGDIAVAEAEGRVLARDAVARRAHPPGANAAVDGYGFAHAATGAGPQELPLLAGRAAAGAPFGGRVPEGCALRILTGALLPEGVDTVILEEDTASDGERIAFHGPLRRGANTRRAGEDIAPADTVLPAGRRLTPADLATLSAAGLGRVTVHRPLRVAVLSTGDELAEGGDADSPAQTVDANRPMLLATLARWGMVPLDLGIVPDDPDAVRAALDRAAGEADAILTSGGASAGDEDHMSRLLSETGSMATWRVALKPGRPLALGMWGGVPVFGLPGNPVAAFVCTLIFARPALLRLAGADWAAPEGFDLPAAFAKRKKPGRREYLRARLRDGRAEVFASEGSGRITSLSWAEGLVELPDGAAEIAEGDPVRFLPYGSFGL</sequence>
<comment type="similarity">
    <text evidence="3 6">Belongs to the MoeA family.</text>
</comment>
<name>Q2CCD9_OCEGH</name>
<keyword evidence="6" id="KW-0479">Metal-binding</keyword>
<dbReference type="Gene3D" id="3.40.980.10">
    <property type="entry name" value="MoaB/Mog-like domain"/>
    <property type="match status" value="1"/>
</dbReference>
<keyword evidence="6" id="KW-0500">Molybdenum</keyword>
<comment type="catalytic activity">
    <reaction evidence="5">
        <text>adenylyl-molybdopterin + molybdate = Mo-molybdopterin + AMP + H(+)</text>
        <dbReference type="Rhea" id="RHEA:35047"/>
        <dbReference type="ChEBI" id="CHEBI:15378"/>
        <dbReference type="ChEBI" id="CHEBI:36264"/>
        <dbReference type="ChEBI" id="CHEBI:62727"/>
        <dbReference type="ChEBI" id="CHEBI:71302"/>
        <dbReference type="ChEBI" id="CHEBI:456215"/>
        <dbReference type="EC" id="2.10.1.1"/>
    </reaction>
</comment>
<proteinExistence type="inferred from homology"/>
<dbReference type="PANTHER" id="PTHR10192:SF5">
    <property type="entry name" value="GEPHYRIN"/>
    <property type="match status" value="1"/>
</dbReference>
<dbReference type="GO" id="GO:0046872">
    <property type="term" value="F:metal ion binding"/>
    <property type="evidence" value="ECO:0007669"/>
    <property type="project" value="UniProtKB-UniRule"/>
</dbReference>
<dbReference type="InterPro" id="IPR038987">
    <property type="entry name" value="MoeA-like"/>
</dbReference>
<dbReference type="SUPFAM" id="SSF63882">
    <property type="entry name" value="MoeA N-terminal region -like"/>
    <property type="match status" value="1"/>
</dbReference>
<dbReference type="GO" id="GO:0061599">
    <property type="term" value="F:molybdopterin molybdotransferase activity"/>
    <property type="evidence" value="ECO:0007669"/>
    <property type="project" value="UniProtKB-UniRule"/>
</dbReference>
<evidence type="ECO:0000256" key="2">
    <source>
        <dbReference type="ARBA" id="ARBA00005046"/>
    </source>
</evidence>
<dbReference type="EMBL" id="AAOT01000030">
    <property type="protein sequence ID" value="EAR50379.1"/>
    <property type="molecule type" value="Genomic_DNA"/>
</dbReference>
<dbReference type="eggNOG" id="COG0303">
    <property type="taxonomic scope" value="Bacteria"/>
</dbReference>
<dbReference type="InterPro" id="IPR005110">
    <property type="entry name" value="MoeA_linker/N"/>
</dbReference>
<evidence type="ECO:0000256" key="5">
    <source>
        <dbReference type="ARBA" id="ARBA00047317"/>
    </source>
</evidence>
<comment type="cofactor">
    <cofactor evidence="6">
        <name>Mg(2+)</name>
        <dbReference type="ChEBI" id="CHEBI:18420"/>
    </cofactor>
</comment>
<dbReference type="HOGENOM" id="CLU_392729_0_0_5"/>
<dbReference type="AlphaFoldDB" id="Q2CCD9"/>
<dbReference type="STRING" id="314256.OG2516_16721"/>
<dbReference type="NCBIfam" id="NF045515">
    <property type="entry name" value="Glp_gephyrin"/>
    <property type="match status" value="1"/>
</dbReference>
<evidence type="ECO:0000259" key="7">
    <source>
        <dbReference type="SMART" id="SM00852"/>
    </source>
</evidence>
<keyword evidence="6" id="KW-0460">Magnesium</keyword>
<organism evidence="8 9">
    <name type="scientific">Oceanicola granulosus (strain ATCC BAA-861 / DSM 15982 / KCTC 12143 / HTCC2516)</name>
    <dbReference type="NCBI Taxonomy" id="314256"/>
    <lineage>
        <taxon>Bacteria</taxon>
        <taxon>Pseudomonadati</taxon>
        <taxon>Pseudomonadota</taxon>
        <taxon>Alphaproteobacteria</taxon>
        <taxon>Rhodobacterales</taxon>
        <taxon>Roseobacteraceae</taxon>
        <taxon>Oceanicola</taxon>
    </lineage>
</organism>
<dbReference type="EC" id="2.10.1.1" evidence="6"/>
<dbReference type="CDD" id="cd00887">
    <property type="entry name" value="MoeA"/>
    <property type="match status" value="1"/>
</dbReference>
<dbReference type="UniPathway" id="UPA00344"/>
<keyword evidence="4 6" id="KW-0501">Molybdenum cofactor biosynthesis</keyword>
<dbReference type="InterPro" id="IPR036688">
    <property type="entry name" value="MoeA_C_domain_IV_sf"/>
</dbReference>
<accession>Q2CCD9</accession>
<dbReference type="Gene3D" id="2.170.190.11">
    <property type="entry name" value="Molybdopterin biosynthesis moea protein, domain 3"/>
    <property type="match status" value="1"/>
</dbReference>
<comment type="function">
    <text evidence="1 6">Catalyzes the insertion of molybdate into adenylated molybdopterin with the concomitant release of AMP.</text>
</comment>
<dbReference type="SUPFAM" id="SSF53218">
    <property type="entry name" value="Molybdenum cofactor biosynthesis proteins"/>
    <property type="match status" value="1"/>
</dbReference>
<keyword evidence="9" id="KW-1185">Reference proteome</keyword>
<evidence type="ECO:0000313" key="8">
    <source>
        <dbReference type="EMBL" id="EAR50379.1"/>
    </source>
</evidence>
<dbReference type="FunFam" id="3.40.980.10:FF:000001">
    <property type="entry name" value="Molybdopterin molybdenumtransferase"/>
    <property type="match status" value="1"/>
</dbReference>
<protein>
    <recommendedName>
        <fullName evidence="6">Molybdopterin molybdenumtransferase</fullName>
        <ecNumber evidence="6">2.10.1.1</ecNumber>
    </recommendedName>
</protein>
<keyword evidence="6" id="KW-0808">Transferase</keyword>
<dbReference type="PROSITE" id="PS01079">
    <property type="entry name" value="MOCF_BIOSYNTHESIS_2"/>
    <property type="match status" value="1"/>
</dbReference>
<dbReference type="SMART" id="SM00852">
    <property type="entry name" value="MoCF_biosynth"/>
    <property type="match status" value="1"/>
</dbReference>
<evidence type="ECO:0000313" key="9">
    <source>
        <dbReference type="Proteomes" id="UP000003635"/>
    </source>
</evidence>
<feature type="domain" description="MoaB/Mog" evidence="7">
    <location>
        <begin position="484"/>
        <end position="621"/>
    </location>
</feature>
<evidence type="ECO:0000256" key="1">
    <source>
        <dbReference type="ARBA" id="ARBA00002901"/>
    </source>
</evidence>
<evidence type="ECO:0000256" key="6">
    <source>
        <dbReference type="RuleBase" id="RU365090"/>
    </source>
</evidence>
<dbReference type="Pfam" id="PF00994">
    <property type="entry name" value="MoCF_biosynth"/>
    <property type="match status" value="1"/>
</dbReference>
<dbReference type="Proteomes" id="UP000003635">
    <property type="component" value="Unassembled WGS sequence"/>
</dbReference>
<dbReference type="PANTHER" id="PTHR10192">
    <property type="entry name" value="MOLYBDOPTERIN BIOSYNTHESIS PROTEIN"/>
    <property type="match status" value="1"/>
</dbReference>
<dbReference type="InterPro" id="IPR008284">
    <property type="entry name" value="MoCF_biosynth_CS"/>
</dbReference>
<dbReference type="Gene3D" id="2.40.340.10">
    <property type="entry name" value="MoeA, C-terminal, domain IV"/>
    <property type="match status" value="1"/>
</dbReference>
<comment type="pathway">
    <text evidence="2 6">Cofactor biosynthesis; molybdopterin biosynthesis.</text>
</comment>
<dbReference type="SUPFAM" id="SSF63867">
    <property type="entry name" value="MoeA C-terminal domain-like"/>
    <property type="match status" value="1"/>
</dbReference>
<dbReference type="InterPro" id="IPR005111">
    <property type="entry name" value="MoeA_C_domain_IV"/>
</dbReference>
<evidence type="ECO:0000256" key="3">
    <source>
        <dbReference type="ARBA" id="ARBA00010763"/>
    </source>
</evidence>
<dbReference type="GO" id="GO:0005829">
    <property type="term" value="C:cytosol"/>
    <property type="evidence" value="ECO:0007669"/>
    <property type="project" value="TreeGrafter"/>
</dbReference>
<dbReference type="NCBIfam" id="TIGR00177">
    <property type="entry name" value="molyb_syn"/>
    <property type="match status" value="1"/>
</dbReference>
<dbReference type="Pfam" id="PF03453">
    <property type="entry name" value="MoeA_N"/>
    <property type="match status" value="1"/>
</dbReference>
<dbReference type="Gene3D" id="3.90.105.10">
    <property type="entry name" value="Molybdopterin biosynthesis moea protein, domain 2"/>
    <property type="match status" value="1"/>
</dbReference>
<comment type="caution">
    <text evidence="8">The sequence shown here is derived from an EMBL/GenBank/DDBJ whole genome shotgun (WGS) entry which is preliminary data.</text>
</comment>
<gene>
    <name evidence="8" type="ORF">OG2516_16721</name>
</gene>
<dbReference type="Pfam" id="PF03454">
    <property type="entry name" value="MoeA_C"/>
    <property type="match status" value="1"/>
</dbReference>
<evidence type="ECO:0000256" key="4">
    <source>
        <dbReference type="ARBA" id="ARBA00023150"/>
    </source>
</evidence>
<reference evidence="8 9" key="1">
    <citation type="journal article" date="2010" name="J. Bacteriol.">
        <title>Genome sequences of Oceanicola granulosus HTCC2516(T) and Oceanicola batsensis HTCC2597(TDelta).</title>
        <authorList>
            <person name="Thrash J.C."/>
            <person name="Cho J.C."/>
            <person name="Vergin K.L."/>
            <person name="Giovannoni S.J."/>
        </authorList>
    </citation>
    <scope>NUCLEOTIDE SEQUENCE [LARGE SCALE GENOMIC DNA]</scope>
    <source>
        <strain evidence="9">ATCC BAA-861 / DSM 15982 / KCTC 12143 / HTCC2516</strain>
    </source>
</reference>
<dbReference type="InterPro" id="IPR036425">
    <property type="entry name" value="MoaB/Mog-like_dom_sf"/>
</dbReference>
<dbReference type="InterPro" id="IPR001453">
    <property type="entry name" value="MoaB/Mog_dom"/>
</dbReference>